<keyword evidence="3" id="KW-1185">Reference proteome</keyword>
<dbReference type="EMBL" id="JAUSVM010000001">
    <property type="protein sequence ID" value="MDQ0424005.1"/>
    <property type="molecule type" value="Genomic_DNA"/>
</dbReference>
<organism evidence="2 3">
    <name type="scientific">Cellulomonas iranensis</name>
    <dbReference type="NCBI Taxonomy" id="76862"/>
    <lineage>
        <taxon>Bacteria</taxon>
        <taxon>Bacillati</taxon>
        <taxon>Actinomycetota</taxon>
        <taxon>Actinomycetes</taxon>
        <taxon>Micrococcales</taxon>
        <taxon>Cellulomonadaceae</taxon>
        <taxon>Cellulomonas</taxon>
    </lineage>
</organism>
<evidence type="ECO:0000313" key="3">
    <source>
        <dbReference type="Proteomes" id="UP001240250"/>
    </source>
</evidence>
<evidence type="ECO:0000256" key="1">
    <source>
        <dbReference type="SAM" id="Phobius"/>
    </source>
</evidence>
<protein>
    <submittedName>
        <fullName evidence="2">Thiol:disulfide interchange protein</fullName>
    </submittedName>
</protein>
<keyword evidence="1" id="KW-0812">Transmembrane</keyword>
<feature type="transmembrane region" description="Helical" evidence="1">
    <location>
        <begin position="55"/>
        <end position="72"/>
    </location>
</feature>
<name>A0ABU0GF71_9CELL</name>
<accession>A0ABU0GF71</accession>
<keyword evidence="1" id="KW-1133">Transmembrane helix</keyword>
<dbReference type="RefSeq" id="WP_046530415.1">
    <property type="nucleotide sequence ID" value="NZ_CP194061.1"/>
</dbReference>
<reference evidence="2 3" key="1">
    <citation type="submission" date="2023-07" db="EMBL/GenBank/DDBJ databases">
        <title>Sequencing the genomes of 1000 actinobacteria strains.</title>
        <authorList>
            <person name="Klenk H.-P."/>
        </authorList>
    </citation>
    <scope>NUCLEOTIDE SEQUENCE [LARGE SCALE GENOMIC DNA]</scope>
    <source>
        <strain evidence="2 3">DSM 14785</strain>
    </source>
</reference>
<feature type="transmembrane region" description="Helical" evidence="1">
    <location>
        <begin position="78"/>
        <end position="96"/>
    </location>
</feature>
<comment type="caution">
    <text evidence="2">The sequence shown here is derived from an EMBL/GenBank/DDBJ whole genome shotgun (WGS) entry which is preliminary data.</text>
</comment>
<keyword evidence="1" id="KW-0472">Membrane</keyword>
<sequence length="114" mass="11559">MSRVPVAAVAATGLVVAFALAQGTGVRWLGGLVLLVTAAWCLRVAVPRVGWWRPVVVLVVGLALFVASHVAADVAGPWPAVLTAAAVLGATAWGLVDRARPRARRTGAGSVSGT</sequence>
<evidence type="ECO:0000313" key="2">
    <source>
        <dbReference type="EMBL" id="MDQ0424005.1"/>
    </source>
</evidence>
<dbReference type="Proteomes" id="UP001240250">
    <property type="component" value="Unassembled WGS sequence"/>
</dbReference>
<gene>
    <name evidence="2" type="ORF">JO380_000386</name>
</gene>
<proteinExistence type="predicted"/>